<dbReference type="SMART" id="SM00028">
    <property type="entry name" value="TPR"/>
    <property type="match status" value="5"/>
</dbReference>
<keyword evidence="2 3" id="KW-0802">TPR repeat</keyword>
<reference evidence="4 5" key="1">
    <citation type="submission" date="2017-08" db="EMBL/GenBank/DDBJ databases">
        <title>Infants hospitalized years apart are colonized by the same room-sourced microbial strains.</title>
        <authorList>
            <person name="Brooks B."/>
            <person name="Olm M.R."/>
            <person name="Firek B.A."/>
            <person name="Baker R."/>
            <person name="Thomas B.C."/>
            <person name="Morowitz M.J."/>
            <person name="Banfield J.F."/>
        </authorList>
    </citation>
    <scope>NUCLEOTIDE SEQUENCE [LARGE SCALE GENOMIC DNA]</scope>
    <source>
        <strain evidence="4">S2_003_000_R2_14</strain>
    </source>
</reference>
<evidence type="ECO:0000256" key="1">
    <source>
        <dbReference type="ARBA" id="ARBA00022737"/>
    </source>
</evidence>
<proteinExistence type="predicted"/>
<name>A0A2W5U527_9BACT</name>
<comment type="caution">
    <text evidence="4">The sequence shown here is derived from an EMBL/GenBank/DDBJ whole genome shotgun (WGS) entry which is preliminary data.</text>
</comment>
<keyword evidence="1" id="KW-0677">Repeat</keyword>
<feature type="repeat" description="TPR" evidence="3">
    <location>
        <begin position="88"/>
        <end position="121"/>
    </location>
</feature>
<dbReference type="SUPFAM" id="SSF48452">
    <property type="entry name" value="TPR-like"/>
    <property type="match status" value="1"/>
</dbReference>
<dbReference type="PANTHER" id="PTHR44858">
    <property type="entry name" value="TETRATRICOPEPTIDE REPEAT PROTEIN 6"/>
    <property type="match status" value="1"/>
</dbReference>
<dbReference type="PROSITE" id="PS50005">
    <property type="entry name" value="TPR"/>
    <property type="match status" value="2"/>
</dbReference>
<gene>
    <name evidence="4" type="ORF">DI536_35310</name>
</gene>
<dbReference type="GO" id="GO:0009279">
    <property type="term" value="C:cell outer membrane"/>
    <property type="evidence" value="ECO:0007669"/>
    <property type="project" value="TreeGrafter"/>
</dbReference>
<dbReference type="PANTHER" id="PTHR44858:SF1">
    <property type="entry name" value="UDP-N-ACETYLGLUCOSAMINE--PEPTIDE N-ACETYLGLUCOSAMINYLTRANSFERASE SPINDLY-RELATED"/>
    <property type="match status" value="1"/>
</dbReference>
<organism evidence="4 5">
    <name type="scientific">Archangium gephyra</name>
    <dbReference type="NCBI Taxonomy" id="48"/>
    <lineage>
        <taxon>Bacteria</taxon>
        <taxon>Pseudomonadati</taxon>
        <taxon>Myxococcota</taxon>
        <taxon>Myxococcia</taxon>
        <taxon>Myxococcales</taxon>
        <taxon>Cystobacterineae</taxon>
        <taxon>Archangiaceae</taxon>
        <taxon>Archangium</taxon>
    </lineage>
</organism>
<sequence length="384" mass="42789">MTISGVVLAVLLQVAPEVAQVDAFRDQLRAGKKPDATRLLGSLSAAARSEKASAEVLVSLGRMQLYTGEPGAAALTLDEAVTRFPNDAEAHFFRGVAAQDLDKLDIALKHFERVTVLAPKDPRGWLELGDTLSRLRREADAVEALKKAATLDPKSSRARALAGAALLSLKRGDEGVAMLDEAVKLEPRELFAAYNAGQYYQLHDKQKLALERFTHVAKADPDDWQVRAKLVQVNQALGDKKARDAAREEVLALKKAGKTPPPMREFCREQFVVGRQRVMAYESFELKDPRAVRYTFKILEPDDDENIERVISLGSYEATTQYMRESGQLKPDERAWHLDGYRPDNSHETFGIFMREPSYDEVRERVVQVLSGKVKPASSTTLKK</sequence>
<accession>A0A2W5U527</accession>
<dbReference type="Pfam" id="PF13432">
    <property type="entry name" value="TPR_16"/>
    <property type="match status" value="2"/>
</dbReference>
<dbReference type="InterPro" id="IPR050498">
    <property type="entry name" value="Ycf3"/>
</dbReference>
<dbReference type="AlphaFoldDB" id="A0A2W5U527"/>
<dbReference type="Gene3D" id="1.25.40.10">
    <property type="entry name" value="Tetratricopeptide repeat domain"/>
    <property type="match status" value="2"/>
</dbReference>
<protein>
    <submittedName>
        <fullName evidence="4">Uncharacterized protein</fullName>
    </submittedName>
</protein>
<dbReference type="InterPro" id="IPR011990">
    <property type="entry name" value="TPR-like_helical_dom_sf"/>
</dbReference>
<dbReference type="EMBL" id="QFQP01000069">
    <property type="protein sequence ID" value="PZR03868.1"/>
    <property type="molecule type" value="Genomic_DNA"/>
</dbReference>
<dbReference type="InterPro" id="IPR019734">
    <property type="entry name" value="TPR_rpt"/>
</dbReference>
<dbReference type="GO" id="GO:0046813">
    <property type="term" value="P:receptor-mediated virion attachment to host cell"/>
    <property type="evidence" value="ECO:0007669"/>
    <property type="project" value="TreeGrafter"/>
</dbReference>
<evidence type="ECO:0000313" key="5">
    <source>
        <dbReference type="Proteomes" id="UP000249061"/>
    </source>
</evidence>
<evidence type="ECO:0000256" key="3">
    <source>
        <dbReference type="PROSITE-ProRule" id="PRU00339"/>
    </source>
</evidence>
<evidence type="ECO:0000313" key="4">
    <source>
        <dbReference type="EMBL" id="PZR03868.1"/>
    </source>
</evidence>
<evidence type="ECO:0000256" key="2">
    <source>
        <dbReference type="ARBA" id="ARBA00022803"/>
    </source>
</evidence>
<dbReference type="Proteomes" id="UP000249061">
    <property type="component" value="Unassembled WGS sequence"/>
</dbReference>
<feature type="repeat" description="TPR" evidence="3">
    <location>
        <begin position="122"/>
        <end position="155"/>
    </location>
</feature>